<keyword evidence="4" id="KW-1185">Reference proteome</keyword>
<evidence type="ECO:0000313" key="4">
    <source>
        <dbReference type="Proteomes" id="UP000604046"/>
    </source>
</evidence>
<evidence type="ECO:0000256" key="1">
    <source>
        <dbReference type="SAM" id="Coils"/>
    </source>
</evidence>
<dbReference type="Proteomes" id="UP000604046">
    <property type="component" value="Unassembled WGS sequence"/>
</dbReference>
<organism evidence="3 4">
    <name type="scientific">Symbiodinium natans</name>
    <dbReference type="NCBI Taxonomy" id="878477"/>
    <lineage>
        <taxon>Eukaryota</taxon>
        <taxon>Sar</taxon>
        <taxon>Alveolata</taxon>
        <taxon>Dinophyceae</taxon>
        <taxon>Suessiales</taxon>
        <taxon>Symbiodiniaceae</taxon>
        <taxon>Symbiodinium</taxon>
    </lineage>
</organism>
<sequence length="257" mass="28108">MCAAQCACAVARSSPASAAPEEKVEDQLSTRTASSSSFPRTGSSRDEESPGPSPGSAAAALLAAVLAATGREAKVAAPCSAQAGDKPESSDVKELYEALQDVQQRTKHLQMKIRIAAEECHALEQKIEGLALAHRRRELQVSEIWQDVEAGMASVRKVLLATTDPAHLRAARGRQERPEETATELERLQKEVRRQAVAIQVLRQWHDEAEARHPKTRIAVLTAQLAEERRRRSKEIQQEMDEIARLEGLRRALSGAA</sequence>
<proteinExistence type="predicted"/>
<feature type="region of interest" description="Disordered" evidence="2">
    <location>
        <begin position="11"/>
        <end position="57"/>
    </location>
</feature>
<feature type="coiled-coil region" evidence="1">
    <location>
        <begin position="92"/>
        <end position="119"/>
    </location>
</feature>
<dbReference type="AlphaFoldDB" id="A0A812SBZ5"/>
<keyword evidence="1" id="KW-0175">Coiled coil</keyword>
<dbReference type="EMBL" id="CAJNDS010002426">
    <property type="protein sequence ID" value="CAE7469318.1"/>
    <property type="molecule type" value="Genomic_DNA"/>
</dbReference>
<comment type="caution">
    <text evidence="3">The sequence shown here is derived from an EMBL/GenBank/DDBJ whole genome shotgun (WGS) entry which is preliminary data.</text>
</comment>
<evidence type="ECO:0000256" key="2">
    <source>
        <dbReference type="SAM" id="MobiDB-lite"/>
    </source>
</evidence>
<evidence type="ECO:0000313" key="3">
    <source>
        <dbReference type="EMBL" id="CAE7469318.1"/>
    </source>
</evidence>
<dbReference type="OrthoDB" id="10322518at2759"/>
<gene>
    <name evidence="3" type="ORF">SNAT2548_LOCUS26286</name>
</gene>
<protein>
    <submittedName>
        <fullName evidence="3">Uncharacterized protein</fullName>
    </submittedName>
</protein>
<reference evidence="3" key="1">
    <citation type="submission" date="2021-02" db="EMBL/GenBank/DDBJ databases">
        <authorList>
            <person name="Dougan E. K."/>
            <person name="Rhodes N."/>
            <person name="Thang M."/>
            <person name="Chan C."/>
        </authorList>
    </citation>
    <scope>NUCLEOTIDE SEQUENCE</scope>
</reference>
<accession>A0A812SBZ5</accession>
<name>A0A812SBZ5_9DINO</name>